<dbReference type="InterPro" id="IPR038135">
    <property type="entry name" value="Methylthiotransferase_N_sf"/>
</dbReference>
<dbReference type="PANTHER" id="PTHR43837:SF1">
    <property type="entry name" value="RIBOSOMAL PROTEIN US12 METHYLTHIOTRANSFERASE RIMO"/>
    <property type="match status" value="1"/>
</dbReference>
<dbReference type="InterPro" id="IPR012340">
    <property type="entry name" value="NA-bd_OB-fold"/>
</dbReference>
<reference evidence="14 15" key="1">
    <citation type="submission" date="2011-08" db="EMBL/GenBank/DDBJ databases">
        <title>The Genome Sequence of Johnsonella ignava ATCC 51276.</title>
        <authorList>
            <consortium name="The Broad Institute Genome Sequencing Platform"/>
            <person name="Earl A."/>
            <person name="Ward D."/>
            <person name="Feldgarden M."/>
            <person name="Gevers D."/>
            <person name="Izard J."/>
            <person name="Blanton J.M."/>
            <person name="Baranova O.V."/>
            <person name="Dewhirst F.E."/>
            <person name="Young S.K."/>
            <person name="Zeng Q."/>
            <person name="Gargeya S."/>
            <person name="Fitzgerald M."/>
            <person name="Haas B."/>
            <person name="Abouelleil A."/>
            <person name="Alvarado L."/>
            <person name="Arachchi H.M."/>
            <person name="Berlin A."/>
            <person name="Brown A."/>
            <person name="Chapman S.B."/>
            <person name="Chen Z."/>
            <person name="Dunbar C."/>
            <person name="Freedman E."/>
            <person name="Gearin G."/>
            <person name="Gellesch M."/>
            <person name="Goldberg J."/>
            <person name="Griggs A."/>
            <person name="Gujja S."/>
            <person name="Heiman D."/>
            <person name="Howarth C."/>
            <person name="Larson L."/>
            <person name="Lui A."/>
            <person name="MacDonald P.J.P."/>
            <person name="Montmayeur A."/>
            <person name="Murphy C."/>
            <person name="Neiman D."/>
            <person name="Pearson M."/>
            <person name="Priest M."/>
            <person name="Roberts A."/>
            <person name="Saif S."/>
            <person name="Shea T."/>
            <person name="Shenoy N."/>
            <person name="Sisk P."/>
            <person name="Stolte C."/>
            <person name="Sykes S."/>
            <person name="Wortman J."/>
            <person name="Nusbaum C."/>
            <person name="Birren B."/>
        </authorList>
    </citation>
    <scope>NUCLEOTIDE SEQUENCE [LARGE SCALE GENOMIC DNA]</scope>
    <source>
        <strain evidence="14 15">ATCC 51276</strain>
    </source>
</reference>
<dbReference type="EC" id="2.8.4.4" evidence="10"/>
<feature type="domain" description="MTTase N-terminal" evidence="12">
    <location>
        <begin position="1"/>
        <end position="117"/>
    </location>
</feature>
<evidence type="ECO:0000256" key="8">
    <source>
        <dbReference type="ARBA" id="ARBA00023014"/>
    </source>
</evidence>
<feature type="binding site" evidence="10">
    <location>
        <position position="46"/>
    </location>
    <ligand>
        <name>[4Fe-4S] cluster</name>
        <dbReference type="ChEBI" id="CHEBI:49883"/>
        <label>1</label>
    </ligand>
</feature>
<evidence type="ECO:0000256" key="10">
    <source>
        <dbReference type="HAMAP-Rule" id="MF_01865"/>
    </source>
</evidence>
<dbReference type="SFLD" id="SFLDF00274">
    <property type="entry name" value="ribosomal_protein_S12_methylth"/>
    <property type="match status" value="1"/>
</dbReference>
<evidence type="ECO:0000256" key="6">
    <source>
        <dbReference type="ARBA" id="ARBA00022723"/>
    </source>
</evidence>
<dbReference type="InterPro" id="IPR006638">
    <property type="entry name" value="Elp3/MiaA/NifB-like_rSAM"/>
</dbReference>
<dbReference type="RefSeq" id="WP_005540090.1">
    <property type="nucleotide sequence ID" value="NZ_JH378830.1"/>
</dbReference>
<evidence type="ECO:0000256" key="5">
    <source>
        <dbReference type="ARBA" id="ARBA00022691"/>
    </source>
</evidence>
<evidence type="ECO:0000256" key="4">
    <source>
        <dbReference type="ARBA" id="ARBA00022679"/>
    </source>
</evidence>
<feature type="domain" description="TRAM" evidence="11">
    <location>
        <begin position="376"/>
        <end position="443"/>
    </location>
</feature>
<dbReference type="eggNOG" id="COG0621">
    <property type="taxonomic scope" value="Bacteria"/>
</dbReference>
<evidence type="ECO:0000256" key="7">
    <source>
        <dbReference type="ARBA" id="ARBA00023004"/>
    </source>
</evidence>
<evidence type="ECO:0000256" key="3">
    <source>
        <dbReference type="ARBA" id="ARBA00022490"/>
    </source>
</evidence>
<comment type="catalytic activity">
    <reaction evidence="9">
        <text>N(6)-dimethylallyladenosine(37) in tRNA + (sulfur carrier)-SH + AH2 + 2 S-adenosyl-L-methionine = 2-methylsulfanyl-N(6)-dimethylallyladenosine(37) in tRNA + (sulfur carrier)-H + 5'-deoxyadenosine + L-methionine + A + S-adenosyl-L-homocysteine + 2 H(+)</text>
        <dbReference type="Rhea" id="RHEA:37067"/>
        <dbReference type="Rhea" id="RHEA-COMP:10375"/>
        <dbReference type="Rhea" id="RHEA-COMP:10376"/>
        <dbReference type="Rhea" id="RHEA-COMP:14737"/>
        <dbReference type="Rhea" id="RHEA-COMP:14739"/>
        <dbReference type="ChEBI" id="CHEBI:13193"/>
        <dbReference type="ChEBI" id="CHEBI:15378"/>
        <dbReference type="ChEBI" id="CHEBI:17319"/>
        <dbReference type="ChEBI" id="CHEBI:17499"/>
        <dbReference type="ChEBI" id="CHEBI:29917"/>
        <dbReference type="ChEBI" id="CHEBI:57844"/>
        <dbReference type="ChEBI" id="CHEBI:57856"/>
        <dbReference type="ChEBI" id="CHEBI:59789"/>
        <dbReference type="ChEBI" id="CHEBI:64428"/>
        <dbReference type="ChEBI" id="CHEBI:74415"/>
        <dbReference type="ChEBI" id="CHEBI:74417"/>
        <dbReference type="EC" id="2.8.4.3"/>
    </reaction>
</comment>
<dbReference type="PROSITE" id="PS51918">
    <property type="entry name" value="RADICAL_SAM"/>
    <property type="match status" value="1"/>
</dbReference>
<organism evidence="14 15">
    <name type="scientific">Johnsonella ignava ATCC 51276</name>
    <dbReference type="NCBI Taxonomy" id="679200"/>
    <lineage>
        <taxon>Bacteria</taxon>
        <taxon>Bacillati</taxon>
        <taxon>Bacillota</taxon>
        <taxon>Clostridia</taxon>
        <taxon>Lachnospirales</taxon>
        <taxon>Lachnospiraceae</taxon>
        <taxon>Johnsonella</taxon>
    </lineage>
</organism>
<dbReference type="InterPro" id="IPR005840">
    <property type="entry name" value="Ribosomal_uS12_MeSTrfase_RimO"/>
</dbReference>
<feature type="binding site" evidence="10">
    <location>
        <position position="10"/>
    </location>
    <ligand>
        <name>[4Fe-4S] cluster</name>
        <dbReference type="ChEBI" id="CHEBI:49883"/>
        <label>1</label>
    </ligand>
</feature>
<feature type="binding site" evidence="10">
    <location>
        <position position="80"/>
    </location>
    <ligand>
        <name>[4Fe-4S] cluster</name>
        <dbReference type="ChEBI" id="CHEBI:49883"/>
        <label>1</label>
    </ligand>
</feature>
<evidence type="ECO:0000313" key="15">
    <source>
        <dbReference type="Proteomes" id="UP000003011"/>
    </source>
</evidence>
<dbReference type="EMBL" id="ACZL01000014">
    <property type="protein sequence ID" value="EHI56060.1"/>
    <property type="molecule type" value="Genomic_DNA"/>
</dbReference>
<evidence type="ECO:0000259" key="11">
    <source>
        <dbReference type="PROSITE" id="PS50926"/>
    </source>
</evidence>
<dbReference type="STRING" id="679200.HMPREF9333_00842"/>
<dbReference type="SFLD" id="SFLDS00029">
    <property type="entry name" value="Radical_SAM"/>
    <property type="match status" value="1"/>
</dbReference>
<dbReference type="AlphaFoldDB" id="G5GH02"/>
<evidence type="ECO:0000259" key="12">
    <source>
        <dbReference type="PROSITE" id="PS51449"/>
    </source>
</evidence>
<dbReference type="Proteomes" id="UP000003011">
    <property type="component" value="Unassembled WGS sequence"/>
</dbReference>
<dbReference type="HOGENOM" id="CLU_018697_0_1_9"/>
<dbReference type="PROSITE" id="PS50926">
    <property type="entry name" value="TRAM"/>
    <property type="match status" value="1"/>
</dbReference>
<gene>
    <name evidence="10" type="primary">rimO</name>
    <name evidence="14" type="ORF">HMPREF9333_00842</name>
</gene>
<dbReference type="PROSITE" id="PS01278">
    <property type="entry name" value="MTTASE_RADICAL"/>
    <property type="match status" value="1"/>
</dbReference>
<keyword evidence="2 10" id="KW-0004">4Fe-4S</keyword>
<dbReference type="HAMAP" id="MF_01865">
    <property type="entry name" value="MTTase_RimO"/>
    <property type="match status" value="1"/>
</dbReference>
<dbReference type="GO" id="GO:0051539">
    <property type="term" value="F:4 iron, 4 sulfur cluster binding"/>
    <property type="evidence" value="ECO:0007669"/>
    <property type="project" value="UniProtKB-UniRule"/>
</dbReference>
<evidence type="ECO:0000313" key="14">
    <source>
        <dbReference type="EMBL" id="EHI56060.1"/>
    </source>
</evidence>
<dbReference type="InterPro" id="IPR023404">
    <property type="entry name" value="rSAM_horseshoe"/>
</dbReference>
<evidence type="ECO:0000256" key="9">
    <source>
        <dbReference type="ARBA" id="ARBA00051425"/>
    </source>
</evidence>
<dbReference type="PANTHER" id="PTHR43837">
    <property type="entry name" value="RIBOSOMAL PROTEIN S12 METHYLTHIOTRANSFERASE RIMO"/>
    <property type="match status" value="1"/>
</dbReference>
<comment type="function">
    <text evidence="1">Catalyzes the methylthiolation of N6-(dimethylallyl)adenosine (i(6)A), leading to the formation of 2-methylthio-N6-(dimethylallyl)adenosine (ms(2)i(6)A) at position 37 in tRNAs that read codons beginning with uridine.</text>
</comment>
<dbReference type="InterPro" id="IPR005839">
    <property type="entry name" value="Methylthiotransferase"/>
</dbReference>
<comment type="catalytic activity">
    <reaction evidence="10">
        <text>L-aspartate(89)-[ribosomal protein uS12]-hydrogen + (sulfur carrier)-SH + AH2 + 2 S-adenosyl-L-methionine = 3-methylsulfanyl-L-aspartate(89)-[ribosomal protein uS12]-hydrogen + (sulfur carrier)-H + 5'-deoxyadenosine + L-methionine + A + S-adenosyl-L-homocysteine + 2 H(+)</text>
        <dbReference type="Rhea" id="RHEA:37087"/>
        <dbReference type="Rhea" id="RHEA-COMP:10460"/>
        <dbReference type="Rhea" id="RHEA-COMP:10461"/>
        <dbReference type="Rhea" id="RHEA-COMP:14737"/>
        <dbReference type="Rhea" id="RHEA-COMP:14739"/>
        <dbReference type="ChEBI" id="CHEBI:13193"/>
        <dbReference type="ChEBI" id="CHEBI:15378"/>
        <dbReference type="ChEBI" id="CHEBI:17319"/>
        <dbReference type="ChEBI" id="CHEBI:17499"/>
        <dbReference type="ChEBI" id="CHEBI:29917"/>
        <dbReference type="ChEBI" id="CHEBI:29961"/>
        <dbReference type="ChEBI" id="CHEBI:57844"/>
        <dbReference type="ChEBI" id="CHEBI:57856"/>
        <dbReference type="ChEBI" id="CHEBI:59789"/>
        <dbReference type="ChEBI" id="CHEBI:64428"/>
        <dbReference type="ChEBI" id="CHEBI:73599"/>
        <dbReference type="EC" id="2.8.4.4"/>
    </reaction>
</comment>
<dbReference type="SFLD" id="SFLDG01082">
    <property type="entry name" value="B12-binding_domain_containing"/>
    <property type="match status" value="1"/>
</dbReference>
<dbReference type="Gene3D" id="2.40.50.140">
    <property type="entry name" value="Nucleic acid-binding proteins"/>
    <property type="match status" value="1"/>
</dbReference>
<dbReference type="Pfam" id="PF00919">
    <property type="entry name" value="UPF0004"/>
    <property type="match status" value="1"/>
</dbReference>
<dbReference type="GO" id="GO:0103039">
    <property type="term" value="F:protein methylthiotransferase activity"/>
    <property type="evidence" value="ECO:0007669"/>
    <property type="project" value="UniProtKB-EC"/>
</dbReference>
<dbReference type="Pfam" id="PF04055">
    <property type="entry name" value="Radical_SAM"/>
    <property type="match status" value="1"/>
</dbReference>
<feature type="binding site" evidence="10">
    <location>
        <position position="157"/>
    </location>
    <ligand>
        <name>[4Fe-4S] cluster</name>
        <dbReference type="ChEBI" id="CHEBI:49883"/>
        <label>2</label>
        <note>4Fe-4S-S-AdoMet</note>
    </ligand>
</feature>
<dbReference type="PATRIC" id="fig|679200.3.peg.888"/>
<dbReference type="FunFam" id="3.80.30.20:FF:000001">
    <property type="entry name" value="tRNA-2-methylthio-N(6)-dimethylallyladenosine synthase 2"/>
    <property type="match status" value="1"/>
</dbReference>
<dbReference type="NCBIfam" id="TIGR01125">
    <property type="entry name" value="30S ribosomal protein S12 methylthiotransferase RimO"/>
    <property type="match status" value="1"/>
</dbReference>
<keyword evidence="4 10" id="KW-0808">Transferase</keyword>
<evidence type="ECO:0000259" key="13">
    <source>
        <dbReference type="PROSITE" id="PS51918"/>
    </source>
</evidence>
<feature type="binding site" evidence="10">
    <location>
        <position position="164"/>
    </location>
    <ligand>
        <name>[4Fe-4S] cluster</name>
        <dbReference type="ChEBI" id="CHEBI:49883"/>
        <label>2</label>
        <note>4Fe-4S-S-AdoMet</note>
    </ligand>
</feature>
<dbReference type="GO" id="GO:0035599">
    <property type="term" value="F:aspartic acid methylthiotransferase activity"/>
    <property type="evidence" value="ECO:0007669"/>
    <property type="project" value="TreeGrafter"/>
</dbReference>
<keyword evidence="8 10" id="KW-0411">Iron-sulfur</keyword>
<dbReference type="CDD" id="cd01335">
    <property type="entry name" value="Radical_SAM"/>
    <property type="match status" value="1"/>
</dbReference>
<sequence length="443" mass="50534">MKICLISLGCDKNLVDSEHMLGLVAERGYTYTDDEKEADIIIVNTCCFILDAKQESVEAILETAKLKREGKLKALIVTGCMAQRYQDEIKEEIPEVDALLGTSSYDKIAEVIDSIFSKIHSAKIDEFLDLNRLPALSKKRYHSTGGCYAYLKIAEGCDKHCTYCIIPSLRGNYRSYPIELLLDEARQLANDGIKELILVAQETTVYGKDIYGYKALPKLLKELCAIEGFRWIRILYCYPEEIDDELIDVMTTEKKVCRYLDIPIQHSSDKILRRMGRKTSRKDLVNIINRLRKAMPDIILRTTLITGFPGEEDEDIKELISFVKKMKFERLGVFCYSMEEGTPAADFDNQVDDNIKESRKKKIMKLQMDISKKHLKSLIDSELDVLIEGRLIDEDVYVGRTYMDTPGVDGYIFINSKAVYMNGDFVKARITGASEYDLIGEIS</sequence>
<dbReference type="Gene3D" id="3.80.30.20">
    <property type="entry name" value="tm_1862 like domain"/>
    <property type="match status" value="1"/>
</dbReference>
<keyword evidence="3 10" id="KW-0963">Cytoplasm</keyword>
<dbReference type="NCBIfam" id="TIGR00089">
    <property type="entry name" value="MiaB/RimO family radical SAM methylthiotransferase"/>
    <property type="match status" value="1"/>
</dbReference>
<dbReference type="InterPro" id="IPR020612">
    <property type="entry name" value="Methylthiotransferase_CS"/>
</dbReference>
<dbReference type="SFLD" id="SFLDG01061">
    <property type="entry name" value="methylthiotransferase"/>
    <property type="match status" value="1"/>
</dbReference>
<feature type="binding site" evidence="10">
    <location>
        <position position="161"/>
    </location>
    <ligand>
        <name>[4Fe-4S] cluster</name>
        <dbReference type="ChEBI" id="CHEBI:49883"/>
        <label>2</label>
        <note>4Fe-4S-S-AdoMet</note>
    </ligand>
</feature>
<keyword evidence="5 10" id="KW-0949">S-adenosyl-L-methionine</keyword>
<comment type="caution">
    <text evidence="14">The sequence shown here is derived from an EMBL/GenBank/DDBJ whole genome shotgun (WGS) entry which is preliminary data.</text>
</comment>
<dbReference type="GO" id="GO:0005829">
    <property type="term" value="C:cytosol"/>
    <property type="evidence" value="ECO:0007669"/>
    <property type="project" value="TreeGrafter"/>
</dbReference>
<comment type="subcellular location">
    <subcellularLocation>
        <location evidence="10">Cytoplasm</location>
    </subcellularLocation>
</comment>
<keyword evidence="15" id="KW-1185">Reference proteome</keyword>
<dbReference type="OrthoDB" id="9805215at2"/>
<comment type="cofactor">
    <cofactor evidence="10">
        <name>[4Fe-4S] cluster</name>
        <dbReference type="ChEBI" id="CHEBI:49883"/>
    </cofactor>
    <text evidence="10">Binds 2 [4Fe-4S] clusters. One cluster is coordinated with 3 cysteines and an exchangeable S-adenosyl-L-methionine.</text>
</comment>
<comment type="function">
    <text evidence="10">Catalyzes the methylthiolation of an aspartic acid residue of ribosomal protein uS12.</text>
</comment>
<proteinExistence type="inferred from homology"/>
<dbReference type="PROSITE" id="PS51449">
    <property type="entry name" value="MTTASE_N"/>
    <property type="match status" value="1"/>
</dbReference>
<dbReference type="InterPro" id="IPR058240">
    <property type="entry name" value="rSAM_sf"/>
</dbReference>
<feature type="domain" description="Radical SAM core" evidence="13">
    <location>
        <begin position="143"/>
        <end position="373"/>
    </location>
</feature>
<evidence type="ECO:0000256" key="2">
    <source>
        <dbReference type="ARBA" id="ARBA00022485"/>
    </source>
</evidence>
<dbReference type="Gene3D" id="3.40.50.12160">
    <property type="entry name" value="Methylthiotransferase, N-terminal domain"/>
    <property type="match status" value="1"/>
</dbReference>
<dbReference type="FunFam" id="3.40.50.12160:FF:000003">
    <property type="entry name" value="CDK5 regulatory subunit-associated protein 1"/>
    <property type="match status" value="1"/>
</dbReference>
<dbReference type="InterPro" id="IPR013848">
    <property type="entry name" value="Methylthiotransferase_N"/>
</dbReference>
<dbReference type="GO" id="GO:0046872">
    <property type="term" value="F:metal ion binding"/>
    <property type="evidence" value="ECO:0007669"/>
    <property type="project" value="UniProtKB-KW"/>
</dbReference>
<name>G5GH02_9FIRM</name>
<keyword evidence="7 10" id="KW-0408">Iron</keyword>
<comment type="similarity">
    <text evidence="10">Belongs to the methylthiotransferase family. RimO subfamily.</text>
</comment>
<dbReference type="InterPro" id="IPR007197">
    <property type="entry name" value="rSAM"/>
</dbReference>
<dbReference type="Pfam" id="PF18693">
    <property type="entry name" value="TRAM_2"/>
    <property type="match status" value="1"/>
</dbReference>
<keyword evidence="6 10" id="KW-0479">Metal-binding</keyword>
<dbReference type="InterPro" id="IPR002792">
    <property type="entry name" value="TRAM_dom"/>
</dbReference>
<accession>G5GH02</accession>
<dbReference type="SUPFAM" id="SSF102114">
    <property type="entry name" value="Radical SAM enzymes"/>
    <property type="match status" value="1"/>
</dbReference>
<evidence type="ECO:0000256" key="1">
    <source>
        <dbReference type="ARBA" id="ARBA00003234"/>
    </source>
</evidence>
<dbReference type="SMART" id="SM00729">
    <property type="entry name" value="Elp3"/>
    <property type="match status" value="1"/>
</dbReference>
<dbReference type="GO" id="GO:0035597">
    <property type="term" value="F:tRNA-2-methylthio-N(6)-dimethylallyladenosine(37) synthase activity"/>
    <property type="evidence" value="ECO:0007669"/>
    <property type="project" value="UniProtKB-EC"/>
</dbReference>
<protein>
    <recommendedName>
        <fullName evidence="10">Ribosomal protein uS12 methylthiotransferase RimO</fullName>
        <shortName evidence="10">uS12 MTTase</shortName>
        <shortName evidence="10">uS12 methylthiotransferase</shortName>
        <ecNumber evidence="10">2.8.4.4</ecNumber>
    </recommendedName>
    <alternativeName>
        <fullName evidence="10">Ribosomal protein uS12 (aspartate-C(3))-methylthiotransferase</fullName>
    </alternativeName>
    <alternativeName>
        <fullName evidence="10">Ribosome maturation factor RimO</fullName>
    </alternativeName>
</protein>